<evidence type="ECO:0000313" key="2">
    <source>
        <dbReference type="Proteomes" id="UP000006671"/>
    </source>
</evidence>
<reference evidence="1 2" key="1">
    <citation type="journal article" date="2010" name="Cell">
        <title>The genome of Naegleria gruberi illuminates early eukaryotic versatility.</title>
        <authorList>
            <person name="Fritz-Laylin L.K."/>
            <person name="Prochnik S.E."/>
            <person name="Ginger M.L."/>
            <person name="Dacks J.B."/>
            <person name="Carpenter M.L."/>
            <person name="Field M.C."/>
            <person name="Kuo A."/>
            <person name="Paredez A."/>
            <person name="Chapman J."/>
            <person name="Pham J."/>
            <person name="Shu S."/>
            <person name="Neupane R."/>
            <person name="Cipriano M."/>
            <person name="Mancuso J."/>
            <person name="Tu H."/>
            <person name="Salamov A."/>
            <person name="Lindquist E."/>
            <person name="Shapiro H."/>
            <person name="Lucas S."/>
            <person name="Grigoriev I.V."/>
            <person name="Cande W.Z."/>
            <person name="Fulton C."/>
            <person name="Rokhsar D.S."/>
            <person name="Dawson S.C."/>
        </authorList>
    </citation>
    <scope>NUCLEOTIDE SEQUENCE [LARGE SCALE GENOMIC DNA]</scope>
    <source>
        <strain evidence="1 2">NEG-M</strain>
    </source>
</reference>
<dbReference type="GeneID" id="8854427"/>
<proteinExistence type="predicted"/>
<gene>
    <name evidence="1" type="ORF">NAEGRDRAFT_51770</name>
</gene>
<dbReference type="Gene3D" id="3.80.10.10">
    <property type="entry name" value="Ribonuclease Inhibitor"/>
    <property type="match status" value="1"/>
</dbReference>
<dbReference type="EMBL" id="GG738892">
    <property type="protein sequence ID" value="EFC40460.1"/>
    <property type="molecule type" value="Genomic_DNA"/>
</dbReference>
<evidence type="ECO:0000313" key="1">
    <source>
        <dbReference type="EMBL" id="EFC40460.1"/>
    </source>
</evidence>
<dbReference type="RefSeq" id="XP_002673204.1">
    <property type="nucleotide sequence ID" value="XM_002673158.1"/>
</dbReference>
<accession>D2VRW5</accession>
<name>D2VRW5_NAEGR</name>
<dbReference type="SUPFAM" id="SSF52047">
    <property type="entry name" value="RNI-like"/>
    <property type="match status" value="1"/>
</dbReference>
<sequence>MPQLDNNEEKALMIKQEKRREMSLRFGKSMIKKTFQPMKKVSAMERRKKLGIDCEEEEMNLNSGKNVRPLSEEKKKKRSVVDMSLFESSDDDICDDEVEEKVNNRMRKNKPSDFIEEQDSSSKEEEEIIQKKKKRKVSSTTKNIITSERNVKIPKTAKYYTSLGVETCESSNLDLEFIEISSNSNSKKKILEIKELVDSSLNYDESEEDFTKKPYKLFICLEKDSRVVVGCLIAEKISSARRIHFKRKENESSSSNNSNSSDNGCDDILSALFESFKHSLSQSIGTEELHSPKIIDHPSLDMADINFDNSTNEKEKAVCDDADLKDFSIEVPLLENLKYLQLETVHGYDDNELKIAYDLVKLAPNLEYLEITYANEPAGNDFLLFLTQKCPNLKGISIDVDGDVPDLQISDEGILTFLKGEPKLEYLSFAYYCCNISGEIFSKIGQFKNLRCIKISRDVYMEDAIDQCTDLKFGGGILNKLESISFGSNFSLNHCTQSEKDKFITSLIEMAPNIRDIGTLNDIEAIEILDYLDQLSPLLTVFPHLGDECTLDECKKIELWLKKSKQLEEIEWNFNVDLSNIEPIPSVKKLSVYEDLNLNSSKELSRVFPSLTELAYYPKENQENEVVELLKNGIWPDLKCFKGPNSVLKARPNLYGNRKDEGLVDFIELCKLEDETLQFEKEWLILDHVEEEINTSKMMKFLKK</sequence>
<dbReference type="InterPro" id="IPR032675">
    <property type="entry name" value="LRR_dom_sf"/>
</dbReference>
<organism evidence="2">
    <name type="scientific">Naegleria gruberi</name>
    <name type="common">Amoeba</name>
    <dbReference type="NCBI Taxonomy" id="5762"/>
    <lineage>
        <taxon>Eukaryota</taxon>
        <taxon>Discoba</taxon>
        <taxon>Heterolobosea</taxon>
        <taxon>Tetramitia</taxon>
        <taxon>Eutetramitia</taxon>
        <taxon>Vahlkampfiidae</taxon>
        <taxon>Naegleria</taxon>
    </lineage>
</organism>
<dbReference type="KEGG" id="ngr:NAEGRDRAFT_51770"/>
<dbReference type="AlphaFoldDB" id="D2VRW5"/>
<dbReference type="InParanoid" id="D2VRW5"/>
<dbReference type="VEuPathDB" id="AmoebaDB:NAEGRDRAFT_51770"/>
<dbReference type="Proteomes" id="UP000006671">
    <property type="component" value="Unassembled WGS sequence"/>
</dbReference>
<keyword evidence="2" id="KW-1185">Reference proteome</keyword>
<protein>
    <submittedName>
        <fullName evidence="1">Predicted protein</fullName>
    </submittedName>
</protein>